<dbReference type="Gene3D" id="3.30.470.20">
    <property type="entry name" value="ATP-grasp fold, B domain"/>
    <property type="match status" value="1"/>
</dbReference>
<dbReference type="SUPFAM" id="SSF52210">
    <property type="entry name" value="Succinyl-CoA synthetase domains"/>
    <property type="match status" value="2"/>
</dbReference>
<dbReference type="OrthoDB" id="9807426at2"/>
<evidence type="ECO:0000313" key="6">
    <source>
        <dbReference type="EMBL" id="GBC62055.1"/>
    </source>
</evidence>
<sequence length="753" mass="83417">MLFSKETLGRIDRILDAARSDGREILYEHEIYRILKVIGLETPRFVFVEHPDAVDDALLHRFNHRIVLKIVSPDIAHKQKLGGVRKVRNREPLFIQFLLHRMREEVLSHFPDDDPPDIRGFLLTEYIPHTQALGYEVLLGFREDDAFGPVLTLSKGGEDAEFFARYYDPANLFLPPLDTSRAMKLVSGLNIRYKFEEIGHPEYLEHFATAASLLSRLAWHYSFVAAPRPRFIIRALDINPFVITADNRFVAVDGFARFAPAGAEEKSVPPVNTDHLEGFFAPDGIAVVGVSANPDKSSLGRIIARQLHDMGRDDLWLLNPRGGEVVFDRTVYPLYRNLSELPRAPDLLVYAAPARYVENFLRHPGTDAPKAVILIPGIPSDMDYAGFTARLDAITPGTTRIIGPNCMGVFHAPEGENRGVNTLFIEEERLDLRSSPRANTVLLTQSGAFSVTAIDKFQNSGLLRSVVSFGNKYDVKLTDLMAYFADRPGVDLLALYAEGLDPGEGRQFFQLARSISKPIIVYKAGKTDAGAKVTASHTASMSGSYDVFRAACRQAGVILVENIETHYDLVRVFSLMSRRIPVGSRVAGVVNAGFESAVGADALIHLRQADLAQATAQRLRQLDTTGLIDTGSAFLDITPMADDRMYADFVEAVLGDPNVDCVFVSVVPHTNTLKTLPDTCRDLDSLANRLVALSEKYPKPMVISVNAGRYYQDFVSVLEENGLPVYSDIRSAITSLDRFVAWHLGQRGDGAGV</sequence>
<comment type="caution">
    <text evidence="6">The sequence shown here is derived from an EMBL/GenBank/DDBJ whole genome shotgun (WGS) entry which is preliminary data.</text>
</comment>
<dbReference type="InterPro" id="IPR032875">
    <property type="entry name" value="Succ_CoA_lig_flav_dom"/>
</dbReference>
<dbReference type="Pfam" id="PF13549">
    <property type="entry name" value="ATP-grasp_5"/>
    <property type="match status" value="1"/>
</dbReference>
<dbReference type="InterPro" id="IPR036291">
    <property type="entry name" value="NAD(P)-bd_dom_sf"/>
</dbReference>
<organism evidence="6 7">
    <name type="scientific">Desulfonema ishimotonii</name>
    <dbReference type="NCBI Taxonomy" id="45657"/>
    <lineage>
        <taxon>Bacteria</taxon>
        <taxon>Pseudomonadati</taxon>
        <taxon>Thermodesulfobacteriota</taxon>
        <taxon>Desulfobacteria</taxon>
        <taxon>Desulfobacterales</taxon>
        <taxon>Desulfococcaceae</taxon>
        <taxon>Desulfonema</taxon>
    </lineage>
</organism>
<reference evidence="7" key="2">
    <citation type="submission" date="2019-01" db="EMBL/GenBank/DDBJ databases">
        <title>Genome sequence of Desulfonema ishimotonii strain Tokyo 01.</title>
        <authorList>
            <person name="Fukui M."/>
        </authorList>
    </citation>
    <scope>NUCLEOTIDE SEQUENCE [LARGE SCALE GENOMIC DNA]</scope>
    <source>
        <strain evidence="7">Tokyo 01</strain>
    </source>
</reference>
<keyword evidence="1" id="KW-0436">Ligase</keyword>
<evidence type="ECO:0000256" key="3">
    <source>
        <dbReference type="ARBA" id="ARBA00022840"/>
    </source>
</evidence>
<evidence type="ECO:0000313" key="7">
    <source>
        <dbReference type="Proteomes" id="UP000288096"/>
    </source>
</evidence>
<reference evidence="7" key="1">
    <citation type="submission" date="2017-11" db="EMBL/GenBank/DDBJ databases">
        <authorList>
            <person name="Watanabe M."/>
            <person name="Kojima H."/>
        </authorList>
    </citation>
    <scope>NUCLEOTIDE SEQUENCE [LARGE SCALE GENOMIC DNA]</scope>
    <source>
        <strain evidence="7">Tokyo 01</strain>
    </source>
</reference>
<dbReference type="SUPFAM" id="SSF56059">
    <property type="entry name" value="Glutathione synthetase ATP-binding domain-like"/>
    <property type="match status" value="1"/>
</dbReference>
<evidence type="ECO:0000256" key="2">
    <source>
        <dbReference type="ARBA" id="ARBA00022741"/>
    </source>
</evidence>
<dbReference type="InterPro" id="IPR016102">
    <property type="entry name" value="Succinyl-CoA_synth-like"/>
</dbReference>
<dbReference type="RefSeq" id="WP_124329265.1">
    <property type="nucleotide sequence ID" value="NZ_BEXT01000001.1"/>
</dbReference>
<dbReference type="GO" id="GO:0005524">
    <property type="term" value="F:ATP binding"/>
    <property type="evidence" value="ECO:0007669"/>
    <property type="project" value="UniProtKB-KW"/>
</dbReference>
<dbReference type="EMBL" id="BEXT01000001">
    <property type="protein sequence ID" value="GBC62055.1"/>
    <property type="molecule type" value="Genomic_DNA"/>
</dbReference>
<name>A0A401FYL8_9BACT</name>
<dbReference type="Proteomes" id="UP000288096">
    <property type="component" value="Unassembled WGS sequence"/>
</dbReference>
<keyword evidence="7" id="KW-1185">Reference proteome</keyword>
<feature type="domain" description="Succinyl-CoA synthetase-like flavodoxin" evidence="5">
    <location>
        <begin position="439"/>
        <end position="573"/>
    </location>
</feature>
<dbReference type="AlphaFoldDB" id="A0A401FYL8"/>
<dbReference type="PANTHER" id="PTHR43334:SF1">
    <property type="entry name" value="3-HYDROXYPROPIONATE--COA LIGASE [ADP-FORMING]"/>
    <property type="match status" value="1"/>
</dbReference>
<dbReference type="Pfam" id="PF13607">
    <property type="entry name" value="Succ_CoA_lig"/>
    <property type="match status" value="1"/>
</dbReference>
<dbReference type="GO" id="GO:0016874">
    <property type="term" value="F:ligase activity"/>
    <property type="evidence" value="ECO:0007669"/>
    <property type="project" value="UniProtKB-KW"/>
</dbReference>
<evidence type="ECO:0000259" key="5">
    <source>
        <dbReference type="Pfam" id="PF13607"/>
    </source>
</evidence>
<evidence type="ECO:0000256" key="1">
    <source>
        <dbReference type="ARBA" id="ARBA00022598"/>
    </source>
</evidence>
<gene>
    <name evidence="6" type="ORF">DENIS_3018</name>
</gene>
<dbReference type="Gene3D" id="3.40.50.261">
    <property type="entry name" value="Succinyl-CoA synthetase domains"/>
    <property type="match status" value="2"/>
</dbReference>
<dbReference type="InterPro" id="IPR003781">
    <property type="entry name" value="CoA-bd"/>
</dbReference>
<evidence type="ECO:0000259" key="4">
    <source>
        <dbReference type="Pfam" id="PF13380"/>
    </source>
</evidence>
<dbReference type="Gene3D" id="3.30.1490.20">
    <property type="entry name" value="ATP-grasp fold, A domain"/>
    <property type="match status" value="1"/>
</dbReference>
<dbReference type="Pfam" id="PF13380">
    <property type="entry name" value="CoA_binding_2"/>
    <property type="match status" value="1"/>
</dbReference>
<dbReference type="InterPro" id="IPR051538">
    <property type="entry name" value="Acyl-CoA_Synth/Transferase"/>
</dbReference>
<dbReference type="Gene3D" id="3.40.50.720">
    <property type="entry name" value="NAD(P)-binding Rossmann-like Domain"/>
    <property type="match status" value="1"/>
</dbReference>
<dbReference type="PANTHER" id="PTHR43334">
    <property type="entry name" value="ACETATE--COA LIGASE [ADP-FORMING]"/>
    <property type="match status" value="1"/>
</dbReference>
<dbReference type="SUPFAM" id="SSF51735">
    <property type="entry name" value="NAD(P)-binding Rossmann-fold domains"/>
    <property type="match status" value="1"/>
</dbReference>
<accession>A0A401FYL8</accession>
<protein>
    <recommendedName>
        <fullName evidence="8">CoA-binding domain-containing protein</fullName>
    </recommendedName>
</protein>
<proteinExistence type="predicted"/>
<keyword evidence="2" id="KW-0547">Nucleotide-binding</keyword>
<keyword evidence="3" id="KW-0067">ATP-binding</keyword>
<dbReference type="InterPro" id="IPR013815">
    <property type="entry name" value="ATP_grasp_subdomain_1"/>
</dbReference>
<evidence type="ECO:0008006" key="8">
    <source>
        <dbReference type="Google" id="ProtNLM"/>
    </source>
</evidence>
<feature type="domain" description="CoA-binding" evidence="4">
    <location>
        <begin position="285"/>
        <end position="411"/>
    </location>
</feature>